<dbReference type="AlphaFoldDB" id="A0A3S9SH06"/>
<proteinExistence type="predicted"/>
<dbReference type="Pfam" id="PF08877">
    <property type="entry name" value="MepB-like"/>
    <property type="match status" value="1"/>
</dbReference>
<reference evidence="2 3" key="1">
    <citation type="submission" date="2018-12" db="EMBL/GenBank/DDBJ databases">
        <title>Genome sequencing of Eikenella corrodens KCOM 3110 (= JS217).</title>
        <authorList>
            <person name="Koo J.-K."/>
            <person name="Park S.-N."/>
            <person name="Lim Y.K."/>
        </authorList>
    </citation>
    <scope>NUCLEOTIDE SEQUENCE [LARGE SCALE GENOMIC DNA]</scope>
    <source>
        <strain evidence="2 3">KCOM 3110</strain>
    </source>
</reference>
<dbReference type="Proteomes" id="UP000282435">
    <property type="component" value="Chromosome"/>
</dbReference>
<gene>
    <name evidence="2" type="ORF">ELB75_01320</name>
</gene>
<dbReference type="OrthoDB" id="4954833at2"/>
<name>A0A3S9SH06_EIKCO</name>
<feature type="region of interest" description="Disordered" evidence="1">
    <location>
        <begin position="1"/>
        <end position="20"/>
    </location>
</feature>
<sequence length="216" mass="24554">MPKPRRLYQPKVQAAFRQPERRLPKLPIFKEMNMTPNNPTGASWHADPSQGSLPDSFNRFQEQFLKPLGKTTANIEREKESAEYGAVRFEMDGQTCLFRQAKHTPKKIGQFVALWKRPAISGEIAPFDRDDGIDKVIVLADEHPRFGVFVFPCRLLAEKDIFSEKSIGGKRAFRVYAPWVMPSAAQAKRAQIWQCTHFAELTDTSPQGLAQLAKLL</sequence>
<dbReference type="InterPro" id="IPR011235">
    <property type="entry name" value="MepB-like"/>
</dbReference>
<dbReference type="EMBL" id="CP034670">
    <property type="protein sequence ID" value="AZR58802.1"/>
    <property type="molecule type" value="Genomic_DNA"/>
</dbReference>
<accession>A0A3S9SH06</accession>
<evidence type="ECO:0000313" key="3">
    <source>
        <dbReference type="Proteomes" id="UP000282435"/>
    </source>
</evidence>
<evidence type="ECO:0008006" key="4">
    <source>
        <dbReference type="Google" id="ProtNLM"/>
    </source>
</evidence>
<dbReference type="InterPro" id="IPR038231">
    <property type="entry name" value="MepB-like_sf"/>
</dbReference>
<evidence type="ECO:0000256" key="1">
    <source>
        <dbReference type="SAM" id="MobiDB-lite"/>
    </source>
</evidence>
<organism evidence="2 3">
    <name type="scientific">Eikenella corrodens</name>
    <dbReference type="NCBI Taxonomy" id="539"/>
    <lineage>
        <taxon>Bacteria</taxon>
        <taxon>Pseudomonadati</taxon>
        <taxon>Pseudomonadota</taxon>
        <taxon>Betaproteobacteria</taxon>
        <taxon>Neisseriales</taxon>
        <taxon>Neisseriaceae</taxon>
        <taxon>Eikenella</taxon>
    </lineage>
</organism>
<dbReference type="Gene3D" id="3.40.1350.140">
    <property type="entry name" value="MepB-like"/>
    <property type="match status" value="1"/>
</dbReference>
<dbReference type="RefSeq" id="WP_126982391.1">
    <property type="nucleotide sequence ID" value="NZ_CP034670.1"/>
</dbReference>
<protein>
    <recommendedName>
        <fullName evidence="4">MepB protein</fullName>
    </recommendedName>
</protein>
<evidence type="ECO:0000313" key="2">
    <source>
        <dbReference type="EMBL" id="AZR58802.1"/>
    </source>
</evidence>